<protein>
    <submittedName>
        <fullName evidence="1">Uncharacterized membrane protein YtjA (UPF0391 family)</fullName>
    </submittedName>
</protein>
<evidence type="ECO:0000313" key="1">
    <source>
        <dbReference type="EMBL" id="MET3774436.1"/>
    </source>
</evidence>
<dbReference type="EMBL" id="JBEPNJ010000036">
    <property type="protein sequence ID" value="MET3774436.1"/>
    <property type="molecule type" value="Genomic_DNA"/>
</dbReference>
<proteinExistence type="predicted"/>
<gene>
    <name evidence="1" type="ORF">ABIC98_004112</name>
</gene>
<keyword evidence="2" id="KW-1185">Reference proteome</keyword>
<evidence type="ECO:0000313" key="2">
    <source>
        <dbReference type="Proteomes" id="UP001549207"/>
    </source>
</evidence>
<comment type="caution">
    <text evidence="1">The sequence shown here is derived from an EMBL/GenBank/DDBJ whole genome shotgun (WGS) entry which is preliminary data.</text>
</comment>
<accession>A0ACC6TL47</accession>
<reference evidence="1" key="1">
    <citation type="submission" date="2024-06" db="EMBL/GenBank/DDBJ databases">
        <title>Genomic Encyclopedia of Type Strains, Phase IV (KMG-IV): sequencing the most valuable type-strain genomes for metagenomic binning, comparative biology and taxonomic classification.</title>
        <authorList>
            <person name="Goeker M."/>
        </authorList>
    </citation>
    <scope>NUCLEOTIDE SEQUENCE</scope>
    <source>
        <strain evidence="1">SJCon</strain>
    </source>
</reference>
<name>A0ACC6TL47_9MICC</name>
<dbReference type="Proteomes" id="UP001549207">
    <property type="component" value="Unassembled WGS sequence"/>
</dbReference>
<organism evidence="1 2">
    <name type="scientific">Arthrobacter nitrophenolicus</name>
    <dbReference type="NCBI Taxonomy" id="683150"/>
    <lineage>
        <taxon>Bacteria</taxon>
        <taxon>Bacillati</taxon>
        <taxon>Actinomycetota</taxon>
        <taxon>Actinomycetes</taxon>
        <taxon>Micrococcales</taxon>
        <taxon>Micrococcaceae</taxon>
        <taxon>Arthrobacter</taxon>
    </lineage>
</organism>
<sequence>MATKDEIQRRFQRMRWFLPVTLIMLVSSVLSLAGVDSEPWLWIRTILFSIAVVVLCVQATRFSLWQRDEYWREKGRDPKHPDRFPSSGAAE</sequence>